<reference evidence="1" key="1">
    <citation type="submission" date="2020-04" db="EMBL/GenBank/DDBJ databases">
        <authorList>
            <person name="Alioto T."/>
            <person name="Alioto T."/>
            <person name="Gomez Garrido J."/>
        </authorList>
    </citation>
    <scope>NUCLEOTIDE SEQUENCE</scope>
    <source>
        <strain evidence="1">A484AB</strain>
    </source>
</reference>
<dbReference type="AlphaFoldDB" id="A0A7D9ISR5"/>
<dbReference type="InterPro" id="IPR001584">
    <property type="entry name" value="Integrase_cat-core"/>
</dbReference>
<dbReference type="SUPFAM" id="SSF53098">
    <property type="entry name" value="Ribonuclease H-like"/>
    <property type="match status" value="1"/>
</dbReference>
<organism evidence="1 2">
    <name type="scientific">Paramuricea clavata</name>
    <name type="common">Red gorgonian</name>
    <name type="synonym">Violescent sea-whip</name>
    <dbReference type="NCBI Taxonomy" id="317549"/>
    <lineage>
        <taxon>Eukaryota</taxon>
        <taxon>Metazoa</taxon>
        <taxon>Cnidaria</taxon>
        <taxon>Anthozoa</taxon>
        <taxon>Octocorallia</taxon>
        <taxon>Malacalcyonacea</taxon>
        <taxon>Plexauridae</taxon>
        <taxon>Paramuricea</taxon>
    </lineage>
</organism>
<dbReference type="PANTHER" id="PTHR37984:SF11">
    <property type="entry name" value="INTEGRASE CATALYTIC DOMAIN-CONTAINING PROTEIN"/>
    <property type="match status" value="1"/>
</dbReference>
<dbReference type="GO" id="GO:0003676">
    <property type="term" value="F:nucleic acid binding"/>
    <property type="evidence" value="ECO:0007669"/>
    <property type="project" value="InterPro"/>
</dbReference>
<dbReference type="InterPro" id="IPR012337">
    <property type="entry name" value="RNaseH-like_sf"/>
</dbReference>
<dbReference type="InterPro" id="IPR050951">
    <property type="entry name" value="Retrovirus_Pol_polyprotein"/>
</dbReference>
<sequence length="256" mass="29022">MIQEIEEATKADATLQAVSKAIETGNWQEGPKQSDVVSVAYTAWQKVKEELTVGVTAQIILRGTRIAVPRKLQERIVNLAHEGHQGVVKTKSLLREKVWFPGIDKLVEKKVQSCCVCLISTPESKCEPLKMSPLPKAPWSEVSMDFVELPNSEYQDIRSSKQSSLLQPTRCEFQLFAQTLGFKHRKITPRWPRANGEVEQFVRTIKKVVKTATVEHKNWKQEMHCFLRNFRATPHTTTKIHPATALSGRALKTKLP</sequence>
<dbReference type="Pfam" id="PF17921">
    <property type="entry name" value="Integrase_H2C2"/>
    <property type="match status" value="1"/>
</dbReference>
<dbReference type="OrthoDB" id="5953333at2759"/>
<dbReference type="InterPro" id="IPR036397">
    <property type="entry name" value="RNaseH_sf"/>
</dbReference>
<dbReference type="PROSITE" id="PS50994">
    <property type="entry name" value="INTEGRASE"/>
    <property type="match status" value="1"/>
</dbReference>
<accession>A0A7D9ISR5</accession>
<proteinExistence type="predicted"/>
<keyword evidence="2" id="KW-1185">Reference proteome</keyword>
<comment type="caution">
    <text evidence="1">The sequence shown here is derived from an EMBL/GenBank/DDBJ whole genome shotgun (WGS) entry which is preliminary data.</text>
</comment>
<dbReference type="GO" id="GO:0015074">
    <property type="term" value="P:DNA integration"/>
    <property type="evidence" value="ECO:0007669"/>
    <property type="project" value="InterPro"/>
</dbReference>
<name>A0A7D9ISR5_PARCT</name>
<dbReference type="PANTHER" id="PTHR37984">
    <property type="entry name" value="PROTEIN CBG26694"/>
    <property type="match status" value="1"/>
</dbReference>
<dbReference type="Proteomes" id="UP001152795">
    <property type="component" value="Unassembled WGS sequence"/>
</dbReference>
<evidence type="ECO:0000313" key="2">
    <source>
        <dbReference type="Proteomes" id="UP001152795"/>
    </source>
</evidence>
<dbReference type="EMBL" id="CACRXK020007497">
    <property type="protein sequence ID" value="CAB4012399.1"/>
    <property type="molecule type" value="Genomic_DNA"/>
</dbReference>
<gene>
    <name evidence="1" type="ORF">PACLA_8A046737</name>
</gene>
<dbReference type="Gene3D" id="3.30.420.10">
    <property type="entry name" value="Ribonuclease H-like superfamily/Ribonuclease H"/>
    <property type="match status" value="1"/>
</dbReference>
<dbReference type="FunFam" id="1.10.340.70:FF:000004">
    <property type="entry name" value="Retrovirus-related Pol polyprotein from transposon 297-like Protein"/>
    <property type="match status" value="1"/>
</dbReference>
<dbReference type="InterPro" id="IPR041588">
    <property type="entry name" value="Integrase_H2C2"/>
</dbReference>
<protein>
    <submittedName>
        <fullName evidence="1">Transposon Ty3-I Gag-Pol poly</fullName>
    </submittedName>
</protein>
<evidence type="ECO:0000313" key="1">
    <source>
        <dbReference type="EMBL" id="CAB4012399.1"/>
    </source>
</evidence>
<dbReference type="Gene3D" id="1.10.340.70">
    <property type="match status" value="1"/>
</dbReference>